<dbReference type="Pfam" id="PF04069">
    <property type="entry name" value="OpuAC"/>
    <property type="match status" value="2"/>
</dbReference>
<accession>A0ABW0U653</accession>
<evidence type="ECO:0000256" key="2">
    <source>
        <dbReference type="ARBA" id="ARBA00022448"/>
    </source>
</evidence>
<keyword evidence="6" id="KW-0732">Signal</keyword>
<feature type="signal peptide" evidence="6">
    <location>
        <begin position="1"/>
        <end position="22"/>
    </location>
</feature>
<reference evidence="9" key="1">
    <citation type="journal article" date="2019" name="Int. J. Syst. Evol. Microbiol.">
        <title>The Global Catalogue of Microorganisms (GCM) 10K type strain sequencing project: providing services to taxonomists for standard genome sequencing and annotation.</title>
        <authorList>
            <consortium name="The Broad Institute Genomics Platform"/>
            <consortium name="The Broad Institute Genome Sequencing Center for Infectious Disease"/>
            <person name="Wu L."/>
            <person name="Ma J."/>
        </authorList>
    </citation>
    <scope>NUCLEOTIDE SEQUENCE [LARGE SCALE GENOMIC DNA]</scope>
    <source>
        <strain evidence="9">CGMCC 1.15790</strain>
    </source>
</reference>
<proteinExistence type="predicted"/>
<evidence type="ECO:0000256" key="3">
    <source>
        <dbReference type="ARBA" id="ARBA00022475"/>
    </source>
</evidence>
<feature type="compositionally biased region" description="Acidic residues" evidence="5">
    <location>
        <begin position="29"/>
        <end position="38"/>
    </location>
</feature>
<feature type="chain" id="PRO_5045220819" evidence="6">
    <location>
        <begin position="23"/>
        <end position="316"/>
    </location>
</feature>
<name>A0ABW0U653_9BACI</name>
<keyword evidence="9" id="KW-1185">Reference proteome</keyword>
<dbReference type="InterPro" id="IPR007210">
    <property type="entry name" value="ABC_Gly_betaine_transp_sub-bd"/>
</dbReference>
<comment type="caution">
    <text evidence="8">The sequence shown here is derived from an EMBL/GenBank/DDBJ whole genome shotgun (WGS) entry which is preliminary data.</text>
</comment>
<evidence type="ECO:0000256" key="1">
    <source>
        <dbReference type="ARBA" id="ARBA00004236"/>
    </source>
</evidence>
<evidence type="ECO:0000256" key="4">
    <source>
        <dbReference type="ARBA" id="ARBA00023136"/>
    </source>
</evidence>
<protein>
    <submittedName>
        <fullName evidence="8">Glycine betaine ABC transporter substrate-binding protein</fullName>
    </submittedName>
</protein>
<dbReference type="SUPFAM" id="SSF53850">
    <property type="entry name" value="Periplasmic binding protein-like II"/>
    <property type="match status" value="2"/>
</dbReference>
<feature type="region of interest" description="Disordered" evidence="5">
    <location>
        <begin position="26"/>
        <end position="56"/>
    </location>
</feature>
<dbReference type="PROSITE" id="PS51257">
    <property type="entry name" value="PROKAR_LIPOPROTEIN"/>
    <property type="match status" value="1"/>
</dbReference>
<keyword evidence="3" id="KW-1003">Cell membrane</keyword>
<evidence type="ECO:0000259" key="7">
    <source>
        <dbReference type="Pfam" id="PF04069"/>
    </source>
</evidence>
<evidence type="ECO:0000256" key="6">
    <source>
        <dbReference type="SAM" id="SignalP"/>
    </source>
</evidence>
<comment type="subcellular location">
    <subcellularLocation>
        <location evidence="1">Cell membrane</location>
    </subcellularLocation>
</comment>
<evidence type="ECO:0000313" key="9">
    <source>
        <dbReference type="Proteomes" id="UP001596143"/>
    </source>
</evidence>
<feature type="domain" description="ABC-type glycine betaine transport system substrate-binding" evidence="7">
    <location>
        <begin position="215"/>
        <end position="315"/>
    </location>
</feature>
<dbReference type="RefSeq" id="WP_270898296.1">
    <property type="nucleotide sequence ID" value="NZ_JBHSPF010000022.1"/>
</dbReference>
<evidence type="ECO:0000256" key="5">
    <source>
        <dbReference type="SAM" id="MobiDB-lite"/>
    </source>
</evidence>
<dbReference type="Gene3D" id="3.10.105.10">
    <property type="entry name" value="Dipeptide-binding Protein, Domain 3"/>
    <property type="match status" value="1"/>
</dbReference>
<dbReference type="Gene3D" id="3.40.190.100">
    <property type="entry name" value="Glycine betaine-binding periplasmic protein, domain 2"/>
    <property type="match status" value="1"/>
</dbReference>
<dbReference type="PANTHER" id="PTHR47737:SF1">
    <property type="entry name" value="GLYCINE BETAINE_PROLINE BETAINE TRANSPORT SYSTEM PERMEASE PROTEIN PROW"/>
    <property type="match status" value="1"/>
</dbReference>
<dbReference type="Proteomes" id="UP001596143">
    <property type="component" value="Unassembled WGS sequence"/>
</dbReference>
<keyword evidence="2" id="KW-0813">Transport</keyword>
<evidence type="ECO:0000313" key="8">
    <source>
        <dbReference type="EMBL" id="MFC5628418.1"/>
    </source>
</evidence>
<sequence length="316" mass="34430">MLKTTWKRIGLATGLSMSLVLAACGGGGADEEGTDDSQQDTSQTEEAGEDTAGSVGEAVDYTITGIDPGAGIMEAANQTLEDYELEGWEVQTSSDAAMTSALESAIENEEPIIVTGWNPHWKFVVHDLKYLDDPKGTFGGEEDIYTFVRLGLEEDAPEAYQVLKNFHWESSDMETVMLEISEGASPEEAARNWVDENQDLVNEWTEGVEEVDGGDITIAMVAWDSTIASTNVVKTVLEDLGYNVQANSMEAPIMYGAVAEGEADALLAGWLPLTHEQYYNEYKDQMEQLGPSLEGAKIGLVVPEYMDIDSIEDLKE</sequence>
<gene>
    <name evidence="8" type="ORF">ACFPTR_05840</name>
</gene>
<dbReference type="EMBL" id="JBHSPF010000022">
    <property type="protein sequence ID" value="MFC5628418.1"/>
    <property type="molecule type" value="Genomic_DNA"/>
</dbReference>
<keyword evidence="4" id="KW-0472">Membrane</keyword>
<feature type="domain" description="ABC-type glycine betaine transport system substrate-binding" evidence="7">
    <location>
        <begin position="54"/>
        <end position="196"/>
    </location>
</feature>
<organism evidence="8 9">
    <name type="scientific">Aliibacillus thermotolerans</name>
    <dbReference type="NCBI Taxonomy" id="1834418"/>
    <lineage>
        <taxon>Bacteria</taxon>
        <taxon>Bacillati</taxon>
        <taxon>Bacillota</taxon>
        <taxon>Bacilli</taxon>
        <taxon>Bacillales</taxon>
        <taxon>Bacillaceae</taxon>
        <taxon>Aliibacillus</taxon>
    </lineage>
</organism>
<dbReference type="PANTHER" id="PTHR47737">
    <property type="entry name" value="GLYCINE BETAINE/PROLINE BETAINE TRANSPORT SYSTEM PERMEASE PROTEIN PROW"/>
    <property type="match status" value="1"/>
</dbReference>